<keyword evidence="2" id="KW-0732">Signal</keyword>
<accession>A0A9W8JPL3</accession>
<keyword evidence="1" id="KW-0812">Transmembrane</keyword>
<protein>
    <recommendedName>
        <fullName evidence="5">Extracellular membrane protein CFEM domain-containing protein</fullName>
    </recommendedName>
</protein>
<organism evidence="3 4">
    <name type="scientific">Agrocybe chaxingu</name>
    <dbReference type="NCBI Taxonomy" id="84603"/>
    <lineage>
        <taxon>Eukaryota</taxon>
        <taxon>Fungi</taxon>
        <taxon>Dikarya</taxon>
        <taxon>Basidiomycota</taxon>
        <taxon>Agaricomycotina</taxon>
        <taxon>Agaricomycetes</taxon>
        <taxon>Agaricomycetidae</taxon>
        <taxon>Agaricales</taxon>
        <taxon>Agaricineae</taxon>
        <taxon>Strophariaceae</taxon>
        <taxon>Agrocybe</taxon>
    </lineage>
</organism>
<keyword evidence="1" id="KW-1133">Transmembrane helix</keyword>
<keyword evidence="4" id="KW-1185">Reference proteome</keyword>
<evidence type="ECO:0000256" key="2">
    <source>
        <dbReference type="SAM" id="SignalP"/>
    </source>
</evidence>
<sequence length="137" mass="13882">MVTLFAFATTVLLALPTVLAEPASLISLNARQLPSFDPSNVSSQCLVQHCQALGACNTMECMCTESAVASLRNCYQCSVGAGGLDQSLADAAIDSFIQSCADIGKPVSGSSSSTLASLSLNTAGIFFLAVVGAVALA</sequence>
<evidence type="ECO:0000313" key="3">
    <source>
        <dbReference type="EMBL" id="KAJ3491662.1"/>
    </source>
</evidence>
<feature type="transmembrane region" description="Helical" evidence="1">
    <location>
        <begin position="115"/>
        <end position="136"/>
    </location>
</feature>
<dbReference type="OrthoDB" id="2564568at2759"/>
<proteinExistence type="predicted"/>
<gene>
    <name evidence="3" type="ORF">NLJ89_g11316</name>
</gene>
<dbReference type="Proteomes" id="UP001148786">
    <property type="component" value="Unassembled WGS sequence"/>
</dbReference>
<keyword evidence="1" id="KW-0472">Membrane</keyword>
<comment type="caution">
    <text evidence="3">The sequence shown here is derived from an EMBL/GenBank/DDBJ whole genome shotgun (WGS) entry which is preliminary data.</text>
</comment>
<feature type="chain" id="PRO_5040847946" description="Extracellular membrane protein CFEM domain-containing protein" evidence="2">
    <location>
        <begin position="21"/>
        <end position="137"/>
    </location>
</feature>
<dbReference type="AlphaFoldDB" id="A0A9W8JPL3"/>
<dbReference type="EMBL" id="JANKHO010002522">
    <property type="protein sequence ID" value="KAJ3491662.1"/>
    <property type="molecule type" value="Genomic_DNA"/>
</dbReference>
<feature type="signal peptide" evidence="2">
    <location>
        <begin position="1"/>
        <end position="20"/>
    </location>
</feature>
<evidence type="ECO:0000256" key="1">
    <source>
        <dbReference type="SAM" id="Phobius"/>
    </source>
</evidence>
<name>A0A9W8JPL3_9AGAR</name>
<reference evidence="3" key="1">
    <citation type="submission" date="2022-07" db="EMBL/GenBank/DDBJ databases">
        <title>Genome Sequence of Agrocybe chaxingu.</title>
        <authorList>
            <person name="Buettner E."/>
        </authorList>
    </citation>
    <scope>NUCLEOTIDE SEQUENCE</scope>
    <source>
        <strain evidence="3">MP-N11</strain>
    </source>
</reference>
<evidence type="ECO:0008006" key="5">
    <source>
        <dbReference type="Google" id="ProtNLM"/>
    </source>
</evidence>
<evidence type="ECO:0000313" key="4">
    <source>
        <dbReference type="Proteomes" id="UP001148786"/>
    </source>
</evidence>